<sequence>MRSACALADPLLVRHERASSQTPFSFLLQRVSSCSVTRSRSRLPSGQTSCSYDNRLLSNKYWCRESRRTCEGLVDSEGKTRRRGSLRRTRGEGPV</sequence>
<accession>A0AAN8DLI9</accession>
<reference evidence="3 4" key="1">
    <citation type="journal article" date="2023" name="Mol. Biol. Evol.">
        <title>Genomics of Secondarily Temperate Adaptation in the Only Non-Antarctic Icefish.</title>
        <authorList>
            <person name="Rivera-Colon A.G."/>
            <person name="Rayamajhi N."/>
            <person name="Minhas B.F."/>
            <person name="Madrigal G."/>
            <person name="Bilyk K.T."/>
            <person name="Yoon V."/>
            <person name="Hune M."/>
            <person name="Gregory S."/>
            <person name="Cheng C.H.C."/>
            <person name="Catchen J.M."/>
        </authorList>
    </citation>
    <scope>NUCLEOTIDE SEQUENCE [LARGE SCALE GENOMIC DNA]</scope>
    <source>
        <tissue evidence="3">White muscle</tissue>
    </source>
</reference>
<dbReference type="EMBL" id="JAURVH010001521">
    <property type="protein sequence ID" value="KAK5924467.1"/>
    <property type="molecule type" value="Genomic_DNA"/>
</dbReference>
<evidence type="ECO:0000313" key="4">
    <source>
        <dbReference type="Proteomes" id="UP001331515"/>
    </source>
</evidence>
<comment type="caution">
    <text evidence="3">The sequence shown here is derived from an EMBL/GenBank/DDBJ whole genome shotgun (WGS) entry which is preliminary data.</text>
</comment>
<organism evidence="3 4">
    <name type="scientific">Champsocephalus gunnari</name>
    <name type="common">Mackerel icefish</name>
    <dbReference type="NCBI Taxonomy" id="52237"/>
    <lineage>
        <taxon>Eukaryota</taxon>
        <taxon>Metazoa</taxon>
        <taxon>Chordata</taxon>
        <taxon>Craniata</taxon>
        <taxon>Vertebrata</taxon>
        <taxon>Euteleostomi</taxon>
        <taxon>Actinopterygii</taxon>
        <taxon>Neopterygii</taxon>
        <taxon>Teleostei</taxon>
        <taxon>Neoteleostei</taxon>
        <taxon>Acanthomorphata</taxon>
        <taxon>Eupercaria</taxon>
        <taxon>Perciformes</taxon>
        <taxon>Notothenioidei</taxon>
        <taxon>Channichthyidae</taxon>
        <taxon>Champsocephalus</taxon>
    </lineage>
</organism>
<proteinExistence type="predicted"/>
<evidence type="ECO:0000256" key="1">
    <source>
        <dbReference type="SAM" id="MobiDB-lite"/>
    </source>
</evidence>
<feature type="region of interest" description="Disordered" evidence="1">
    <location>
        <begin position="73"/>
        <end position="95"/>
    </location>
</feature>
<dbReference type="Proteomes" id="UP001331515">
    <property type="component" value="Unassembled WGS sequence"/>
</dbReference>
<evidence type="ECO:0000313" key="3">
    <source>
        <dbReference type="EMBL" id="KAK5924467.1"/>
    </source>
</evidence>
<name>A0AAN8DLI9_CHAGU</name>
<dbReference type="EMBL" id="JAURVH010001521">
    <property type="protein sequence ID" value="KAK5924466.1"/>
    <property type="molecule type" value="Genomic_DNA"/>
</dbReference>
<keyword evidence="4" id="KW-1185">Reference proteome</keyword>
<protein>
    <submittedName>
        <fullName evidence="3">Uncharacterized protein</fullName>
    </submittedName>
</protein>
<dbReference type="AlphaFoldDB" id="A0AAN8DLI9"/>
<gene>
    <name evidence="2" type="ORF">CgunFtcFv8_001329</name>
    <name evidence="3" type="ORF">CgunFtcFv8_001330</name>
</gene>
<evidence type="ECO:0000313" key="2">
    <source>
        <dbReference type="EMBL" id="KAK5924466.1"/>
    </source>
</evidence>